<dbReference type="Proteomes" id="UP000270094">
    <property type="component" value="Unassembled WGS sequence"/>
</dbReference>
<sequence length="53" mass="6128">MELAQHVRFVIADALAYRNFAAIKFIAEDAASHLDKYSYFSGLEQMVYPVRFL</sequence>
<accession>A0A3P7L314</accession>
<name>A0A3P7L314_STRVU</name>
<reference evidence="1 2" key="1">
    <citation type="submission" date="2018-11" db="EMBL/GenBank/DDBJ databases">
        <authorList>
            <consortium name="Pathogen Informatics"/>
        </authorList>
    </citation>
    <scope>NUCLEOTIDE SEQUENCE [LARGE SCALE GENOMIC DNA]</scope>
</reference>
<organism evidence="1 2">
    <name type="scientific">Strongylus vulgaris</name>
    <name type="common">Blood worm</name>
    <dbReference type="NCBI Taxonomy" id="40348"/>
    <lineage>
        <taxon>Eukaryota</taxon>
        <taxon>Metazoa</taxon>
        <taxon>Ecdysozoa</taxon>
        <taxon>Nematoda</taxon>
        <taxon>Chromadorea</taxon>
        <taxon>Rhabditida</taxon>
        <taxon>Rhabditina</taxon>
        <taxon>Rhabditomorpha</taxon>
        <taxon>Strongyloidea</taxon>
        <taxon>Strongylidae</taxon>
        <taxon>Strongylus</taxon>
    </lineage>
</organism>
<proteinExistence type="predicted"/>
<evidence type="ECO:0000313" key="1">
    <source>
        <dbReference type="EMBL" id="VDM73862.1"/>
    </source>
</evidence>
<keyword evidence="2" id="KW-1185">Reference proteome</keyword>
<protein>
    <submittedName>
        <fullName evidence="1">Uncharacterized protein</fullName>
    </submittedName>
</protein>
<gene>
    <name evidence="1" type="ORF">SVUK_LOCUS8860</name>
</gene>
<dbReference type="AlphaFoldDB" id="A0A3P7L314"/>
<dbReference type="OrthoDB" id="5860606at2759"/>
<evidence type="ECO:0000313" key="2">
    <source>
        <dbReference type="Proteomes" id="UP000270094"/>
    </source>
</evidence>
<dbReference type="EMBL" id="UYYB01032796">
    <property type="protein sequence ID" value="VDM73862.1"/>
    <property type="molecule type" value="Genomic_DNA"/>
</dbReference>